<gene>
    <name evidence="1" type="ORF">KSP40_PGU004156</name>
</gene>
<dbReference type="Gene3D" id="3.30.530.20">
    <property type="match status" value="1"/>
</dbReference>
<protein>
    <submittedName>
        <fullName evidence="1">Uncharacterized protein</fullName>
    </submittedName>
</protein>
<comment type="caution">
    <text evidence="1">The sequence shown here is derived from an EMBL/GenBank/DDBJ whole genome shotgun (WGS) entry which is preliminary data.</text>
</comment>
<name>A0ABR2MB04_9ASPA</name>
<sequence>MASKAQFEIQADQVDIKDLWRALTKDKVEFLEKAAPDLLTELRILEGDGIGLGSLIFVSFVPYGAGAAPAVLEPFKERIVEYDETKHLLSFLGVEGGYMNLGFTRYLVSFKLDDIGAGKILITSSLAYDLEQNFDGAQLLDGFLKLLRYYLESVVKYLQKLKTDQETNEGRL</sequence>
<keyword evidence="2" id="KW-1185">Reference proteome</keyword>
<evidence type="ECO:0000313" key="1">
    <source>
        <dbReference type="EMBL" id="KAK8961394.1"/>
    </source>
</evidence>
<dbReference type="InterPro" id="IPR023393">
    <property type="entry name" value="START-like_dom_sf"/>
</dbReference>
<proteinExistence type="predicted"/>
<reference evidence="1 2" key="1">
    <citation type="journal article" date="2022" name="Nat. Plants">
        <title>Genomes of leafy and leafless Platanthera orchids illuminate the evolution of mycoheterotrophy.</title>
        <authorList>
            <person name="Li M.H."/>
            <person name="Liu K.W."/>
            <person name="Li Z."/>
            <person name="Lu H.C."/>
            <person name="Ye Q.L."/>
            <person name="Zhang D."/>
            <person name="Wang J.Y."/>
            <person name="Li Y.F."/>
            <person name="Zhong Z.M."/>
            <person name="Liu X."/>
            <person name="Yu X."/>
            <person name="Liu D.K."/>
            <person name="Tu X.D."/>
            <person name="Liu B."/>
            <person name="Hao Y."/>
            <person name="Liao X.Y."/>
            <person name="Jiang Y.T."/>
            <person name="Sun W.H."/>
            <person name="Chen J."/>
            <person name="Chen Y.Q."/>
            <person name="Ai Y."/>
            <person name="Zhai J.W."/>
            <person name="Wu S.S."/>
            <person name="Zhou Z."/>
            <person name="Hsiao Y.Y."/>
            <person name="Wu W.L."/>
            <person name="Chen Y.Y."/>
            <person name="Lin Y.F."/>
            <person name="Hsu J.L."/>
            <person name="Li C.Y."/>
            <person name="Wang Z.W."/>
            <person name="Zhao X."/>
            <person name="Zhong W.Y."/>
            <person name="Ma X.K."/>
            <person name="Ma L."/>
            <person name="Huang J."/>
            <person name="Chen G.Z."/>
            <person name="Huang M.Z."/>
            <person name="Huang L."/>
            <person name="Peng D.H."/>
            <person name="Luo Y.B."/>
            <person name="Zou S.Q."/>
            <person name="Chen S.P."/>
            <person name="Lan S."/>
            <person name="Tsai W.C."/>
            <person name="Van de Peer Y."/>
            <person name="Liu Z.J."/>
        </authorList>
    </citation>
    <scope>NUCLEOTIDE SEQUENCE [LARGE SCALE GENOMIC DNA]</scope>
    <source>
        <strain evidence="1">Lor288</strain>
    </source>
</reference>
<accession>A0ABR2MB04</accession>
<dbReference type="SUPFAM" id="SSF55961">
    <property type="entry name" value="Bet v1-like"/>
    <property type="match status" value="1"/>
</dbReference>
<evidence type="ECO:0000313" key="2">
    <source>
        <dbReference type="Proteomes" id="UP001412067"/>
    </source>
</evidence>
<dbReference type="EMBL" id="JBBWWR010000009">
    <property type="protein sequence ID" value="KAK8961394.1"/>
    <property type="molecule type" value="Genomic_DNA"/>
</dbReference>
<organism evidence="1 2">
    <name type="scientific">Platanthera guangdongensis</name>
    <dbReference type="NCBI Taxonomy" id="2320717"/>
    <lineage>
        <taxon>Eukaryota</taxon>
        <taxon>Viridiplantae</taxon>
        <taxon>Streptophyta</taxon>
        <taxon>Embryophyta</taxon>
        <taxon>Tracheophyta</taxon>
        <taxon>Spermatophyta</taxon>
        <taxon>Magnoliopsida</taxon>
        <taxon>Liliopsida</taxon>
        <taxon>Asparagales</taxon>
        <taxon>Orchidaceae</taxon>
        <taxon>Orchidoideae</taxon>
        <taxon>Orchideae</taxon>
        <taxon>Orchidinae</taxon>
        <taxon>Platanthera</taxon>
    </lineage>
</organism>
<dbReference type="Proteomes" id="UP001412067">
    <property type="component" value="Unassembled WGS sequence"/>
</dbReference>